<evidence type="ECO:0000256" key="1">
    <source>
        <dbReference type="ARBA" id="ARBA00004123"/>
    </source>
</evidence>
<dbReference type="PANTHER" id="PTHR21394">
    <property type="entry name" value="MAU2 CHROMATID COHESION FACTOR HOMOLOG"/>
    <property type="match status" value="1"/>
</dbReference>
<protein>
    <submittedName>
        <fullName evidence="9">Uncharacterized protein</fullName>
    </submittedName>
</protein>
<dbReference type="GeneID" id="6006024"/>
<comment type="subcellular location">
    <subcellularLocation>
        <location evidence="1">Nucleus</location>
    </subcellularLocation>
</comment>
<dbReference type="OrthoDB" id="5565328at2759"/>
<accession>A8N405</accession>
<evidence type="ECO:0000313" key="9">
    <source>
        <dbReference type="EMBL" id="EAU92222.1"/>
    </source>
</evidence>
<dbReference type="GO" id="GO:0007059">
    <property type="term" value="P:chromosome segregation"/>
    <property type="evidence" value="ECO:0007669"/>
    <property type="project" value="UniProtKB-KW"/>
</dbReference>
<evidence type="ECO:0000256" key="2">
    <source>
        <dbReference type="ARBA" id="ARBA00008585"/>
    </source>
</evidence>
<dbReference type="eggNOG" id="ENOG502S8RC">
    <property type="taxonomic scope" value="Eukaryota"/>
</dbReference>
<evidence type="ECO:0000256" key="8">
    <source>
        <dbReference type="SAM" id="MobiDB-lite"/>
    </source>
</evidence>
<organism evidence="9 10">
    <name type="scientific">Coprinopsis cinerea (strain Okayama-7 / 130 / ATCC MYA-4618 / FGSC 9003)</name>
    <name type="common">Inky cap fungus</name>
    <name type="synonym">Hormographiella aspergillata</name>
    <dbReference type="NCBI Taxonomy" id="240176"/>
    <lineage>
        <taxon>Eukaryota</taxon>
        <taxon>Fungi</taxon>
        <taxon>Dikarya</taxon>
        <taxon>Basidiomycota</taxon>
        <taxon>Agaricomycotina</taxon>
        <taxon>Agaricomycetes</taxon>
        <taxon>Agaricomycetidae</taxon>
        <taxon>Agaricales</taxon>
        <taxon>Agaricineae</taxon>
        <taxon>Psathyrellaceae</taxon>
        <taxon>Coprinopsis</taxon>
    </lineage>
</organism>
<name>A8N405_COPC7</name>
<dbReference type="RefSeq" id="XP_001829578.1">
    <property type="nucleotide sequence ID" value="XM_001829526.1"/>
</dbReference>
<keyword evidence="7" id="KW-0131">Cell cycle</keyword>
<keyword evidence="6" id="KW-0539">Nucleus</keyword>
<feature type="compositionally biased region" description="Basic and acidic residues" evidence="8">
    <location>
        <begin position="21"/>
        <end position="34"/>
    </location>
</feature>
<dbReference type="KEGG" id="cci:CC1G_10108"/>
<dbReference type="InterPro" id="IPR019440">
    <property type="entry name" value="MAU2"/>
</dbReference>
<dbReference type="Proteomes" id="UP000001861">
    <property type="component" value="Unassembled WGS sequence"/>
</dbReference>
<dbReference type="GO" id="GO:0051301">
    <property type="term" value="P:cell division"/>
    <property type="evidence" value="ECO:0007669"/>
    <property type="project" value="UniProtKB-KW"/>
</dbReference>
<reference evidence="9 10" key="1">
    <citation type="journal article" date="2010" name="Proc. Natl. Acad. Sci. U.S.A.">
        <title>Insights into evolution of multicellular fungi from the assembled chromosomes of the mushroom Coprinopsis cinerea (Coprinus cinereus).</title>
        <authorList>
            <person name="Stajich J.E."/>
            <person name="Wilke S.K."/>
            <person name="Ahren D."/>
            <person name="Au C.H."/>
            <person name="Birren B.W."/>
            <person name="Borodovsky M."/>
            <person name="Burns C."/>
            <person name="Canback B."/>
            <person name="Casselton L.A."/>
            <person name="Cheng C.K."/>
            <person name="Deng J."/>
            <person name="Dietrich F.S."/>
            <person name="Fargo D.C."/>
            <person name="Farman M.L."/>
            <person name="Gathman A.C."/>
            <person name="Goldberg J."/>
            <person name="Guigo R."/>
            <person name="Hoegger P.J."/>
            <person name="Hooker J.B."/>
            <person name="Huggins A."/>
            <person name="James T.Y."/>
            <person name="Kamada T."/>
            <person name="Kilaru S."/>
            <person name="Kodira C."/>
            <person name="Kues U."/>
            <person name="Kupfer D."/>
            <person name="Kwan H.S."/>
            <person name="Lomsadze A."/>
            <person name="Li W."/>
            <person name="Lilly W.W."/>
            <person name="Ma L.J."/>
            <person name="Mackey A.J."/>
            <person name="Manning G."/>
            <person name="Martin F."/>
            <person name="Muraguchi H."/>
            <person name="Natvig D.O."/>
            <person name="Palmerini H."/>
            <person name="Ramesh M.A."/>
            <person name="Rehmeyer C.J."/>
            <person name="Roe B.A."/>
            <person name="Shenoy N."/>
            <person name="Stanke M."/>
            <person name="Ter-Hovhannisyan V."/>
            <person name="Tunlid A."/>
            <person name="Velagapudi R."/>
            <person name="Vision T.J."/>
            <person name="Zeng Q."/>
            <person name="Zolan M.E."/>
            <person name="Pukkila P.J."/>
        </authorList>
    </citation>
    <scope>NUCLEOTIDE SEQUENCE [LARGE SCALE GENOMIC DNA]</scope>
    <source>
        <strain evidence="10">Okayama-7 / 130 / ATCC MYA-4618 / FGSC 9003</strain>
    </source>
</reference>
<evidence type="ECO:0000256" key="5">
    <source>
        <dbReference type="ARBA" id="ARBA00022829"/>
    </source>
</evidence>
<dbReference type="Pfam" id="PF10345">
    <property type="entry name" value="Cohesin_load"/>
    <property type="match status" value="1"/>
</dbReference>
<evidence type="ECO:0000256" key="6">
    <source>
        <dbReference type="ARBA" id="ARBA00023242"/>
    </source>
</evidence>
<sequence>MSTTDVMDVDHDAARPVPNHDGARPTTDHNDAARPMKRQRSPEPVLPLQVLLLSLPNLLLHPPNHKFYHKSLYLSRLAFHRCLMLQNLDADVECKIWTSLAEAGIRMGLGVEGIEHEVEKAITKALLIAQHHPALRPYRVHLTLLSARLAQHQLNFKFAQNTLRRQITSFLSPQDAPHLVYMSHLGYISSLSVPDAGGVLLPTAKSLGAIQDLHTLGTSRGHADIVKLAAALRVHALLQMGSMDMVQDALGHAQQLLSFPDDKTMTEAAATFAHAPRSKNETAFLVYTLVMGAVYYTHIGDAASTEARTKVLHEMLDGNALSAFGPHGILEVWFPGSHPLYVRTAHPRILFTTAFLVTAIAKRDPVGRKPKRKVFAAEGLVVVERELKKEPSFPLWASEADFYEHRSRLQKLKADLMCEIIGVCIMRSEFGEAEKTMSELIAHTRNEQLFNYYSARITLLQAQLSHALGHPERALQCYQVAAYLSRKRDPSRPLRANDEDEGVEDQWTHAAASAGELWVRIGLLRSEMAAIIAYGEAVDSAREVYFKQQEVALRHMADDVIRACAGLGGALGAISCVLEACLTSEFLKAKQHLKDALKIVSSSNDNHLRALILALIASQYLTTSMEHAEAMLATAEQLAAGLGAQPRSSTVEKNGGTPTQRSNPGKTGDGVGNAPLRLWIGERMLELKRRAGDEVAARNQEMLNVKLRIAVQKIEQRKSVFGPVPVPVPVDQSFSKLGIDDFVYGPP</sequence>
<dbReference type="OMA" id="QVTHPRI"/>
<keyword evidence="10" id="KW-1185">Reference proteome</keyword>
<evidence type="ECO:0000256" key="3">
    <source>
        <dbReference type="ARBA" id="ARBA00022618"/>
    </source>
</evidence>
<dbReference type="InParanoid" id="A8N405"/>
<proteinExistence type="inferred from homology"/>
<gene>
    <name evidence="9" type="ORF">CC1G_10108</name>
</gene>
<feature type="region of interest" description="Disordered" evidence="8">
    <location>
        <begin position="1"/>
        <end position="41"/>
    </location>
</feature>
<comment type="similarity">
    <text evidence="2">Belongs to the SCC4/mau-2 family.</text>
</comment>
<dbReference type="AlphaFoldDB" id="A8N405"/>
<feature type="region of interest" description="Disordered" evidence="8">
    <location>
        <begin position="643"/>
        <end position="673"/>
    </location>
</feature>
<dbReference type="GO" id="GO:0005634">
    <property type="term" value="C:nucleus"/>
    <property type="evidence" value="ECO:0007669"/>
    <property type="project" value="UniProtKB-SubCell"/>
</dbReference>
<keyword evidence="4" id="KW-0498">Mitosis</keyword>
<evidence type="ECO:0000313" key="10">
    <source>
        <dbReference type="Proteomes" id="UP000001861"/>
    </source>
</evidence>
<keyword evidence="3" id="KW-0132">Cell division</keyword>
<dbReference type="GO" id="GO:0007064">
    <property type="term" value="P:mitotic sister chromatid cohesion"/>
    <property type="evidence" value="ECO:0007669"/>
    <property type="project" value="InterPro"/>
</dbReference>
<keyword evidence="5" id="KW-0159">Chromosome partition</keyword>
<feature type="compositionally biased region" description="Polar residues" evidence="8">
    <location>
        <begin position="646"/>
        <end position="665"/>
    </location>
</feature>
<comment type="caution">
    <text evidence="9">The sequence shown here is derived from an EMBL/GenBank/DDBJ whole genome shotgun (WGS) entry which is preliminary data.</text>
</comment>
<dbReference type="VEuPathDB" id="FungiDB:CC1G_10108"/>
<evidence type="ECO:0000256" key="4">
    <source>
        <dbReference type="ARBA" id="ARBA00022776"/>
    </source>
</evidence>
<dbReference type="EMBL" id="AACS02000001">
    <property type="protein sequence ID" value="EAU92222.1"/>
    <property type="molecule type" value="Genomic_DNA"/>
</dbReference>
<evidence type="ECO:0000256" key="7">
    <source>
        <dbReference type="ARBA" id="ARBA00023306"/>
    </source>
</evidence>